<dbReference type="InterPro" id="IPR016032">
    <property type="entry name" value="Sig_transdc_resp-reg_C-effctor"/>
</dbReference>
<accession>A0A1N5VIP8</accession>
<dbReference type="EMBL" id="FSQT01000001">
    <property type="protein sequence ID" value="SIM72197.1"/>
    <property type="molecule type" value="Genomic_DNA"/>
</dbReference>
<dbReference type="InterPro" id="IPR002831">
    <property type="entry name" value="Tscrpt_reg_TrmB_N"/>
</dbReference>
<dbReference type="Proteomes" id="UP000185124">
    <property type="component" value="Unassembled WGS sequence"/>
</dbReference>
<dbReference type="Pfam" id="PF01978">
    <property type="entry name" value="TrmB"/>
    <property type="match status" value="1"/>
</dbReference>
<dbReference type="GO" id="GO:0003677">
    <property type="term" value="F:DNA binding"/>
    <property type="evidence" value="ECO:0007669"/>
    <property type="project" value="InterPro"/>
</dbReference>
<dbReference type="InterPro" id="IPR036388">
    <property type="entry name" value="WH-like_DNA-bd_sf"/>
</dbReference>
<protein>
    <submittedName>
        <fullName evidence="2">Sugar-specific transcriptional regulator TrmB</fullName>
    </submittedName>
</protein>
<feature type="domain" description="HTH luxR-type" evidence="1">
    <location>
        <begin position="258"/>
        <end position="315"/>
    </location>
</feature>
<dbReference type="InterPro" id="IPR036390">
    <property type="entry name" value="WH_DNA-bd_sf"/>
</dbReference>
<dbReference type="AlphaFoldDB" id="A0A1N5VIP8"/>
<dbReference type="STRING" id="709881.SAMN04489832_1625"/>
<reference evidence="3" key="1">
    <citation type="submission" date="2016-12" db="EMBL/GenBank/DDBJ databases">
        <authorList>
            <person name="Varghese N."/>
            <person name="Submissions S."/>
        </authorList>
    </citation>
    <scope>NUCLEOTIDE SEQUENCE [LARGE SCALE GENOMIC DNA]</scope>
    <source>
        <strain evidence="3">DSM 45599</strain>
    </source>
</reference>
<dbReference type="SUPFAM" id="SSF46894">
    <property type="entry name" value="C-terminal effector domain of the bipartite response regulators"/>
    <property type="match status" value="1"/>
</dbReference>
<organism evidence="2 3">
    <name type="scientific">Micromonospora cremea</name>
    <dbReference type="NCBI Taxonomy" id="709881"/>
    <lineage>
        <taxon>Bacteria</taxon>
        <taxon>Bacillati</taxon>
        <taxon>Actinomycetota</taxon>
        <taxon>Actinomycetes</taxon>
        <taxon>Micromonosporales</taxon>
        <taxon>Micromonosporaceae</taxon>
        <taxon>Micromonospora</taxon>
    </lineage>
</organism>
<dbReference type="PANTHER" id="PTHR34293">
    <property type="entry name" value="HTH-TYPE TRANSCRIPTIONAL REGULATOR TRMBL2"/>
    <property type="match status" value="1"/>
</dbReference>
<dbReference type="GO" id="GO:0006355">
    <property type="term" value="P:regulation of DNA-templated transcription"/>
    <property type="evidence" value="ECO:0007669"/>
    <property type="project" value="InterPro"/>
</dbReference>
<name>A0A1N5VIP8_9ACTN</name>
<dbReference type="InterPro" id="IPR051797">
    <property type="entry name" value="TrmB-like"/>
</dbReference>
<evidence type="ECO:0000313" key="3">
    <source>
        <dbReference type="Proteomes" id="UP000185124"/>
    </source>
</evidence>
<dbReference type="Gene3D" id="1.10.10.10">
    <property type="entry name" value="Winged helix-like DNA-binding domain superfamily/Winged helix DNA-binding domain"/>
    <property type="match status" value="2"/>
</dbReference>
<evidence type="ECO:0000259" key="1">
    <source>
        <dbReference type="SMART" id="SM00421"/>
    </source>
</evidence>
<proteinExistence type="predicted"/>
<gene>
    <name evidence="2" type="ORF">SAMN04489832_1625</name>
</gene>
<dbReference type="InterPro" id="IPR000792">
    <property type="entry name" value="Tscrpt_reg_LuxR_C"/>
</dbReference>
<evidence type="ECO:0000313" key="2">
    <source>
        <dbReference type="EMBL" id="SIM72197.1"/>
    </source>
</evidence>
<sequence length="324" mass="35030">MLEPAGLTTAEESAYLGLLRQGSATVDQLARRTGRPTTQISRAVAGLHRKGMVHRTPPPHGLVVPVPPDEAIEQLIQRQHAELDRVREAAHALAAQTRDRTAGRRTGELIEIVQGQASVQRAFDRVQRVAKATMRMLVAPPYAAAEQVNRVQMERGREITYRVVYTIDALADPATLAAAGEHVRNGEIARLAPSVPTKLAVADRTLALLPLVLTDAAQDAAVLVHPCALLDALVALFEGVWSTASPLGLSGAGEVTARGEISHEDRKLLSLLVAGMTDETAGARLGMSRRTVVRRMQHLMETAGAQSRLQLGWRARERGWLPEA</sequence>
<dbReference type="SMART" id="SM00421">
    <property type="entry name" value="HTH_LUXR"/>
    <property type="match status" value="1"/>
</dbReference>
<dbReference type="OrthoDB" id="3369460at2"/>
<dbReference type="PANTHER" id="PTHR34293:SF1">
    <property type="entry name" value="HTH-TYPE TRANSCRIPTIONAL REGULATOR TRMBL2"/>
    <property type="match status" value="1"/>
</dbReference>
<keyword evidence="3" id="KW-1185">Reference proteome</keyword>
<dbReference type="SUPFAM" id="SSF46785">
    <property type="entry name" value="Winged helix' DNA-binding domain"/>
    <property type="match status" value="1"/>
</dbReference>
<dbReference type="RefSeq" id="WP_074310087.1">
    <property type="nucleotide sequence ID" value="NZ_FSQT01000001.1"/>
</dbReference>